<comment type="caution">
    <text evidence="1">The sequence shown here is derived from an EMBL/GenBank/DDBJ whole genome shotgun (WGS) entry which is preliminary data.</text>
</comment>
<evidence type="ECO:0000313" key="2">
    <source>
        <dbReference type="Proteomes" id="UP000092093"/>
    </source>
</evidence>
<dbReference type="InterPro" id="IPR028958">
    <property type="entry name" value="Imm42"/>
</dbReference>
<accession>A0A1B7WK68</accession>
<proteinExistence type="predicted"/>
<gene>
    <name evidence="1" type="ORF">AN484_24895</name>
</gene>
<protein>
    <submittedName>
        <fullName evidence="1">Uncharacterized protein</fullName>
    </submittedName>
</protein>
<dbReference type="AlphaFoldDB" id="A0A1B7WK68"/>
<reference evidence="1 2" key="1">
    <citation type="submission" date="2015-09" db="EMBL/GenBank/DDBJ databases">
        <title>Aphanizomenon flos-aquae WA102.</title>
        <authorList>
            <person name="Driscoll C."/>
        </authorList>
    </citation>
    <scope>NUCLEOTIDE SEQUENCE [LARGE SCALE GENOMIC DNA]</scope>
    <source>
        <strain evidence="1">WA102</strain>
    </source>
</reference>
<dbReference type="EMBL" id="LJOW01000259">
    <property type="protein sequence ID" value="OBQ37528.1"/>
    <property type="molecule type" value="Genomic_DNA"/>
</dbReference>
<sequence>MNSQNIWDFLYLALYNDPDSYDNNANWKTMIDNKIDYQKFSIFTNFSECFDGEIAFLVENDYEEKLIWQDFESKMIQEISLAKGTYQSVVESLIAHFKTVQ</sequence>
<dbReference type="Pfam" id="PF15593">
    <property type="entry name" value="Imm42"/>
    <property type="match status" value="1"/>
</dbReference>
<name>A0A1B7WK68_APHFL</name>
<organism evidence="1 2">
    <name type="scientific">Aphanizomenon flos-aquae WA102</name>
    <dbReference type="NCBI Taxonomy" id="1710896"/>
    <lineage>
        <taxon>Bacteria</taxon>
        <taxon>Bacillati</taxon>
        <taxon>Cyanobacteriota</taxon>
        <taxon>Cyanophyceae</taxon>
        <taxon>Nostocales</taxon>
        <taxon>Aphanizomenonaceae</taxon>
        <taxon>Aphanizomenon</taxon>
    </lineage>
</organism>
<dbReference type="Proteomes" id="UP000092093">
    <property type="component" value="Unassembled WGS sequence"/>
</dbReference>
<evidence type="ECO:0000313" key="1">
    <source>
        <dbReference type="EMBL" id="OBQ37528.1"/>
    </source>
</evidence>